<evidence type="ECO:0000313" key="5">
    <source>
        <dbReference type="Proteomes" id="UP000809829"/>
    </source>
</evidence>
<organism evidence="4 5">
    <name type="scientific">Priestia iocasae</name>
    <dbReference type="NCBI Taxonomy" id="2291674"/>
    <lineage>
        <taxon>Bacteria</taxon>
        <taxon>Bacillati</taxon>
        <taxon>Bacillota</taxon>
        <taxon>Bacilli</taxon>
        <taxon>Bacillales</taxon>
        <taxon>Bacillaceae</taxon>
        <taxon>Priestia</taxon>
    </lineage>
</organism>
<dbReference type="Proteomes" id="UP000809829">
    <property type="component" value="Unassembled WGS sequence"/>
</dbReference>
<dbReference type="Pfam" id="PF00293">
    <property type="entry name" value="NUDIX"/>
    <property type="match status" value="1"/>
</dbReference>
<accession>A0ABS2QTY2</accession>
<dbReference type="PROSITE" id="PS51462">
    <property type="entry name" value="NUDIX"/>
    <property type="match status" value="1"/>
</dbReference>
<protein>
    <submittedName>
        <fullName evidence="4">ADP-ribose pyrophosphatase YjhB (NUDIX family)</fullName>
    </submittedName>
</protein>
<reference evidence="4 5" key="1">
    <citation type="submission" date="2021-01" db="EMBL/GenBank/DDBJ databases">
        <title>Genomic Encyclopedia of Type Strains, Phase IV (KMG-IV): sequencing the most valuable type-strain genomes for metagenomic binning, comparative biology and taxonomic classification.</title>
        <authorList>
            <person name="Goeker M."/>
        </authorList>
    </citation>
    <scope>NUCLEOTIDE SEQUENCE [LARGE SCALE GENOMIC DNA]</scope>
    <source>
        <strain evidence="4 5">DSM 104297</strain>
    </source>
</reference>
<gene>
    <name evidence="4" type="ORF">JOC83_001786</name>
</gene>
<keyword evidence="5" id="KW-1185">Reference proteome</keyword>
<comment type="similarity">
    <text evidence="1">Belongs to the Nudix hydrolase family.</text>
</comment>
<evidence type="ECO:0000256" key="2">
    <source>
        <dbReference type="ARBA" id="ARBA00022801"/>
    </source>
</evidence>
<evidence type="ECO:0000256" key="1">
    <source>
        <dbReference type="ARBA" id="ARBA00005582"/>
    </source>
</evidence>
<dbReference type="InterPro" id="IPR020084">
    <property type="entry name" value="NUDIX_hydrolase_CS"/>
</dbReference>
<name>A0ABS2QTY2_9BACI</name>
<evidence type="ECO:0000313" key="4">
    <source>
        <dbReference type="EMBL" id="MBM7702939.1"/>
    </source>
</evidence>
<dbReference type="EMBL" id="JAFBFC010000003">
    <property type="protein sequence ID" value="MBM7702939.1"/>
    <property type="molecule type" value="Genomic_DNA"/>
</dbReference>
<dbReference type="PANTHER" id="PTHR43736">
    <property type="entry name" value="ADP-RIBOSE PYROPHOSPHATASE"/>
    <property type="match status" value="1"/>
</dbReference>
<dbReference type="RefSeq" id="WP_205186356.1">
    <property type="nucleotide sequence ID" value="NZ_JAFBFC010000003.1"/>
</dbReference>
<comment type="caution">
    <text evidence="4">The sequence shown here is derived from an EMBL/GenBank/DDBJ whole genome shotgun (WGS) entry which is preliminary data.</text>
</comment>
<evidence type="ECO:0000259" key="3">
    <source>
        <dbReference type="PROSITE" id="PS51462"/>
    </source>
</evidence>
<dbReference type="InterPro" id="IPR000086">
    <property type="entry name" value="NUDIX_hydrolase_dom"/>
</dbReference>
<proteinExistence type="inferred from homology"/>
<dbReference type="InterPro" id="IPR015797">
    <property type="entry name" value="NUDIX_hydrolase-like_dom_sf"/>
</dbReference>
<keyword evidence="2" id="KW-0378">Hydrolase</keyword>
<dbReference type="SUPFAM" id="SSF55811">
    <property type="entry name" value="Nudix"/>
    <property type="match status" value="1"/>
</dbReference>
<dbReference type="CDD" id="cd04663">
    <property type="entry name" value="NUDIX_Hydrolase"/>
    <property type="match status" value="1"/>
</dbReference>
<dbReference type="PANTHER" id="PTHR43736:SF1">
    <property type="entry name" value="DIHYDRONEOPTERIN TRIPHOSPHATE DIPHOSPHATASE"/>
    <property type="match status" value="1"/>
</dbReference>
<dbReference type="PROSITE" id="PS00893">
    <property type="entry name" value="NUDIX_BOX"/>
    <property type="match status" value="1"/>
</dbReference>
<feature type="domain" description="Nudix hydrolase" evidence="3">
    <location>
        <begin position="2"/>
        <end position="140"/>
    </location>
</feature>
<dbReference type="Gene3D" id="3.90.79.10">
    <property type="entry name" value="Nucleoside Triphosphate Pyrophosphohydrolase"/>
    <property type="match status" value="1"/>
</dbReference>
<sequence length="140" mass="16473">MKTIKKAYAYVTRMKDETIQLLVFKHKDVPEAGIQVPKGTVKKDETTYDAVIREVKEETGLEEFEVKKLIAEDEWENEDGAIHHRFFYHIHCTEIADEWEHHPTGGDEEQGLIFQFFWISSESEVELIRGHTDYFTRILS</sequence>